<dbReference type="InterPro" id="IPR005886">
    <property type="entry name" value="UDP_G4E"/>
</dbReference>
<comment type="cofactor">
    <cofactor evidence="3 9">
        <name>NAD(+)</name>
        <dbReference type="ChEBI" id="CHEBI:57540"/>
    </cofactor>
</comment>
<dbReference type="UniPathway" id="UPA00214"/>
<evidence type="ECO:0000256" key="6">
    <source>
        <dbReference type="ARBA" id="ARBA00023027"/>
    </source>
</evidence>
<dbReference type="GO" id="GO:0005829">
    <property type="term" value="C:cytosol"/>
    <property type="evidence" value="ECO:0007669"/>
    <property type="project" value="TreeGrafter"/>
</dbReference>
<evidence type="ECO:0000256" key="5">
    <source>
        <dbReference type="ARBA" id="ARBA00004947"/>
    </source>
</evidence>
<evidence type="ECO:0000256" key="1">
    <source>
        <dbReference type="ARBA" id="ARBA00000014"/>
    </source>
</evidence>
<dbReference type="PANTHER" id="PTHR43725:SF47">
    <property type="entry name" value="UDP-GLUCOSE 4-EPIMERASE"/>
    <property type="match status" value="1"/>
</dbReference>
<dbReference type="InterPro" id="IPR036291">
    <property type="entry name" value="NAD(P)-bd_dom_sf"/>
</dbReference>
<dbReference type="GO" id="GO:0003974">
    <property type="term" value="F:UDP-N-acetylglucosamine 4-epimerase activity"/>
    <property type="evidence" value="ECO:0007669"/>
    <property type="project" value="UniProtKB-EC"/>
</dbReference>
<evidence type="ECO:0000256" key="7">
    <source>
        <dbReference type="ARBA" id="ARBA00023144"/>
    </source>
</evidence>
<comment type="caution">
    <text evidence="11">The sequence shown here is derived from an EMBL/GenBank/DDBJ whole genome shotgun (WGS) entry which is preliminary data.</text>
</comment>
<evidence type="ECO:0000256" key="3">
    <source>
        <dbReference type="ARBA" id="ARBA00001911"/>
    </source>
</evidence>
<organism evidence="11 12">
    <name type="scientific">Daphnia galeata</name>
    <dbReference type="NCBI Taxonomy" id="27404"/>
    <lineage>
        <taxon>Eukaryota</taxon>
        <taxon>Metazoa</taxon>
        <taxon>Ecdysozoa</taxon>
        <taxon>Arthropoda</taxon>
        <taxon>Crustacea</taxon>
        <taxon>Branchiopoda</taxon>
        <taxon>Diplostraca</taxon>
        <taxon>Cladocera</taxon>
        <taxon>Anomopoda</taxon>
        <taxon>Daphniidae</taxon>
        <taxon>Daphnia</taxon>
    </lineage>
</organism>
<dbReference type="EMBL" id="CAKKLH010000057">
    <property type="protein sequence ID" value="CAH0101447.1"/>
    <property type="molecule type" value="Genomic_DNA"/>
</dbReference>
<dbReference type="InterPro" id="IPR016040">
    <property type="entry name" value="NAD(P)-bd_dom"/>
</dbReference>
<protein>
    <recommendedName>
        <fullName evidence="9">UDP-glucose 4-epimerase</fullName>
        <ecNumber evidence="9">5.1.3.2</ecNumber>
    </recommendedName>
</protein>
<reference evidence="11" key="1">
    <citation type="submission" date="2021-11" db="EMBL/GenBank/DDBJ databases">
        <authorList>
            <person name="Schell T."/>
        </authorList>
    </citation>
    <scope>NUCLEOTIDE SEQUENCE</scope>
    <source>
        <strain evidence="11">M5</strain>
    </source>
</reference>
<evidence type="ECO:0000259" key="10">
    <source>
        <dbReference type="Pfam" id="PF16363"/>
    </source>
</evidence>
<keyword evidence="6 9" id="KW-0520">NAD</keyword>
<comment type="subunit">
    <text evidence="9">Homodimer.</text>
</comment>
<dbReference type="GO" id="GO:0003978">
    <property type="term" value="F:UDP-glucose 4-epimerase activity"/>
    <property type="evidence" value="ECO:0007669"/>
    <property type="project" value="UniProtKB-UniRule"/>
</dbReference>
<comment type="function">
    <text evidence="4">Catalyzes two distinct but analogous reactions: the reversible epimerization of UDP-glucose to UDP-galactose and the reversible epimerization of UDP-N-acetylglucosamine to UDP-N-acetylgalactosamine. The reaction with UDP-Gal plays a critical role in the Leloir pathway of galactose catabolism in which galactose is converted to the glycolytic intermediate glucose 6-phosphate. It contributes to the catabolism of dietary galactose and enables the endogenous biosynthesis of both UDP-Gal and UDP-GalNAc when exogenous sources are limited. Both UDP-sugar interconversions are important in the synthesis of glycoproteins and glycolipids.</text>
</comment>
<accession>A0A8J2RKJ8</accession>
<evidence type="ECO:0000313" key="12">
    <source>
        <dbReference type="Proteomes" id="UP000789390"/>
    </source>
</evidence>
<dbReference type="Pfam" id="PF16363">
    <property type="entry name" value="GDP_Man_Dehyd"/>
    <property type="match status" value="1"/>
</dbReference>
<comment type="pathway">
    <text evidence="5 9">Carbohydrate metabolism; galactose metabolism.</text>
</comment>
<dbReference type="CDD" id="cd05247">
    <property type="entry name" value="UDP_G4E_1_SDR_e"/>
    <property type="match status" value="1"/>
</dbReference>
<sequence>MAGSPDKSEEGNVGNVAQVVVVLVTGGCGYVGTHTVLQLLEQNVHVVVVDNLAGVTRGNDEKKPTSLERVEELSGKTVDFHNVDINDAESLDKIFKLYRFDCVIHLAALKSVGDSCSLPLDYYRNNVAGTVTLLEIMKKNQVVKLVFSSSATVYGEPQYLPIDEQHVTGQRVTNPYGRSKYFIEEILRDLCTSDPKWSVICLRYFNPVGAHPSGRIGEDPAGVPCNLMPYVAQVAVGRLEKLAVYGNDYSTPDGTGVRDYIHIMDLAEGHWAATKKILKEKGAKAGEEGAGAGGSWLAYNLGLGRGYSVLDVVKCFESVSGRPIAVDFVQRREGDVASSYSDCSLAVRQLEWKASRTLTDMCKYCALWCTFESLHLL</sequence>
<proteinExistence type="inferred from homology"/>
<evidence type="ECO:0000256" key="9">
    <source>
        <dbReference type="RuleBase" id="RU366046"/>
    </source>
</evidence>
<keyword evidence="9" id="KW-0119">Carbohydrate metabolism</keyword>
<dbReference type="EC" id="5.1.3.2" evidence="9"/>
<evidence type="ECO:0000313" key="11">
    <source>
        <dbReference type="EMBL" id="CAH0101447.1"/>
    </source>
</evidence>
<comment type="similarity">
    <text evidence="9">Belongs to the NAD(P)-dependent epimerase/dehydratase family.</text>
</comment>
<dbReference type="Gene3D" id="3.90.25.10">
    <property type="entry name" value="UDP-galactose 4-epimerase, domain 1"/>
    <property type="match status" value="1"/>
</dbReference>
<keyword evidence="8 9" id="KW-0413">Isomerase</keyword>
<keyword evidence="7" id="KW-0299">Galactose metabolism</keyword>
<dbReference type="SUPFAM" id="SSF51735">
    <property type="entry name" value="NAD(P)-binding Rossmann-fold domains"/>
    <property type="match status" value="1"/>
</dbReference>
<dbReference type="PROSITE" id="PS51257">
    <property type="entry name" value="PROKAR_LIPOPROTEIN"/>
    <property type="match status" value="1"/>
</dbReference>
<gene>
    <name evidence="11" type="ORF">DGAL_LOCUS3779</name>
</gene>
<comment type="catalytic activity">
    <reaction evidence="2 9">
        <text>UDP-alpha-D-glucose = UDP-alpha-D-galactose</text>
        <dbReference type="Rhea" id="RHEA:22168"/>
        <dbReference type="ChEBI" id="CHEBI:58885"/>
        <dbReference type="ChEBI" id="CHEBI:66914"/>
        <dbReference type="EC" id="5.1.3.2"/>
    </reaction>
</comment>
<feature type="domain" description="NAD(P)-binding" evidence="10">
    <location>
        <begin position="23"/>
        <end position="363"/>
    </location>
</feature>
<keyword evidence="12" id="KW-1185">Reference proteome</keyword>
<comment type="catalytic activity">
    <reaction evidence="1">
        <text>UDP-N-acetyl-alpha-D-glucosamine = UDP-N-acetyl-alpha-D-galactosamine</text>
        <dbReference type="Rhea" id="RHEA:20517"/>
        <dbReference type="ChEBI" id="CHEBI:57705"/>
        <dbReference type="ChEBI" id="CHEBI:67138"/>
        <dbReference type="EC" id="5.1.3.7"/>
    </reaction>
</comment>
<evidence type="ECO:0000256" key="4">
    <source>
        <dbReference type="ARBA" id="ARBA00002760"/>
    </source>
</evidence>
<dbReference type="AlphaFoldDB" id="A0A8J2RKJ8"/>
<evidence type="ECO:0000256" key="8">
    <source>
        <dbReference type="ARBA" id="ARBA00023235"/>
    </source>
</evidence>
<dbReference type="NCBIfam" id="TIGR01179">
    <property type="entry name" value="galE"/>
    <property type="match status" value="1"/>
</dbReference>
<dbReference type="OrthoDB" id="9402762at2759"/>
<dbReference type="Proteomes" id="UP000789390">
    <property type="component" value="Unassembled WGS sequence"/>
</dbReference>
<dbReference type="GO" id="GO:0033499">
    <property type="term" value="P:galactose catabolic process via UDP-galactose, Leloir pathway"/>
    <property type="evidence" value="ECO:0007669"/>
    <property type="project" value="TreeGrafter"/>
</dbReference>
<dbReference type="Gene3D" id="3.40.50.720">
    <property type="entry name" value="NAD(P)-binding Rossmann-like Domain"/>
    <property type="match status" value="1"/>
</dbReference>
<dbReference type="PANTHER" id="PTHR43725">
    <property type="entry name" value="UDP-GLUCOSE 4-EPIMERASE"/>
    <property type="match status" value="1"/>
</dbReference>
<evidence type="ECO:0000256" key="2">
    <source>
        <dbReference type="ARBA" id="ARBA00000083"/>
    </source>
</evidence>
<name>A0A8J2RKJ8_9CRUS</name>